<name>A0A0C9VPR4_SPHS4</name>
<protein>
    <submittedName>
        <fullName evidence="2">Uncharacterized protein</fullName>
    </submittedName>
</protein>
<evidence type="ECO:0000313" key="2">
    <source>
        <dbReference type="EMBL" id="KIJ39846.1"/>
    </source>
</evidence>
<dbReference type="EMBL" id="KN837149">
    <property type="protein sequence ID" value="KIJ39846.1"/>
    <property type="molecule type" value="Genomic_DNA"/>
</dbReference>
<evidence type="ECO:0000313" key="1">
    <source>
        <dbReference type="EMBL" id="KIJ35651.1"/>
    </source>
</evidence>
<dbReference type="HOGENOM" id="CLU_2943298_0_0_1"/>
<gene>
    <name evidence="2" type="ORF">M422DRAFT_257450</name>
    <name evidence="1" type="ORF">M422DRAFT_262051</name>
</gene>
<organism evidence="2 3">
    <name type="scientific">Sphaerobolus stellatus (strain SS14)</name>
    <dbReference type="NCBI Taxonomy" id="990650"/>
    <lineage>
        <taxon>Eukaryota</taxon>
        <taxon>Fungi</taxon>
        <taxon>Dikarya</taxon>
        <taxon>Basidiomycota</taxon>
        <taxon>Agaricomycotina</taxon>
        <taxon>Agaricomycetes</taxon>
        <taxon>Phallomycetidae</taxon>
        <taxon>Geastrales</taxon>
        <taxon>Sphaerobolaceae</taxon>
        <taxon>Sphaerobolus</taxon>
    </lineage>
</organism>
<reference evidence="2 3" key="1">
    <citation type="submission" date="2014-06" db="EMBL/GenBank/DDBJ databases">
        <title>Evolutionary Origins and Diversification of the Mycorrhizal Mutualists.</title>
        <authorList>
            <consortium name="DOE Joint Genome Institute"/>
            <consortium name="Mycorrhizal Genomics Consortium"/>
            <person name="Kohler A."/>
            <person name="Kuo A."/>
            <person name="Nagy L.G."/>
            <person name="Floudas D."/>
            <person name="Copeland A."/>
            <person name="Barry K.W."/>
            <person name="Cichocki N."/>
            <person name="Veneault-Fourrey C."/>
            <person name="LaButti K."/>
            <person name="Lindquist E.A."/>
            <person name="Lipzen A."/>
            <person name="Lundell T."/>
            <person name="Morin E."/>
            <person name="Murat C."/>
            <person name="Riley R."/>
            <person name="Ohm R."/>
            <person name="Sun H."/>
            <person name="Tunlid A."/>
            <person name="Henrissat B."/>
            <person name="Grigoriev I.V."/>
            <person name="Hibbett D.S."/>
            <person name="Martin F."/>
        </authorList>
    </citation>
    <scope>NUCLEOTIDE SEQUENCE [LARGE SCALE GENOMIC DNA]</scope>
    <source>
        <strain evidence="2 3">SS14</strain>
    </source>
</reference>
<sequence>MVVNDEVPWLMGRKGNPPATNLARYTPLMGRSLPCLQGRHSTRISAFNLREYVEFGKDSF</sequence>
<proteinExistence type="predicted"/>
<keyword evidence="3" id="KW-1185">Reference proteome</keyword>
<evidence type="ECO:0000313" key="3">
    <source>
        <dbReference type="Proteomes" id="UP000054279"/>
    </source>
</evidence>
<dbReference type="AlphaFoldDB" id="A0A0C9VPR4"/>
<dbReference type="Proteomes" id="UP000054279">
    <property type="component" value="Unassembled WGS sequence"/>
</dbReference>
<accession>A0A0C9VPR4</accession>
<dbReference type="EMBL" id="KN837186">
    <property type="protein sequence ID" value="KIJ35651.1"/>
    <property type="molecule type" value="Genomic_DNA"/>
</dbReference>